<dbReference type="STRING" id="70667.A0A183SYQ4"/>
<dbReference type="InterPro" id="IPR036412">
    <property type="entry name" value="HAD-like_sf"/>
</dbReference>
<reference evidence="5 6" key="2">
    <citation type="submission" date="2018-11" db="EMBL/GenBank/DDBJ databases">
        <authorList>
            <consortium name="Pathogen Informatics"/>
        </authorList>
    </citation>
    <scope>NUCLEOTIDE SEQUENCE [LARGE SCALE GENOMIC DNA]</scope>
    <source>
        <strain evidence="5 6">NST_G2</strain>
    </source>
</reference>
<dbReference type="EMBL" id="UYSU01035187">
    <property type="protein sequence ID" value="VDL95737.1"/>
    <property type="molecule type" value="Genomic_DNA"/>
</dbReference>
<evidence type="ECO:0000256" key="4">
    <source>
        <dbReference type="ARBA" id="ARBA00022842"/>
    </source>
</evidence>
<sequence>MSQEANSYPCQFKKSTFDRFKGVVRKWTTYFDYIVTDARKPLFFEEGTILRVIDEATGRCSIGHHTGPLETGRIYAGDVNKLICACSHPEDCTAGTIEDMTCTIIRSCEVFTQLIRARGKDVLYTGDHIYGDILKSKKQVGWRTFLVIPELLNEIYVWKSKKALYDRLQDLDNRLAENYKNMDIGSASKPNVTSIQKEIRLVAQEMERSYGLLGSIFRSGSRLTFFSSQSMRYADIYSFSCINLIYYPMCYMFRAPTMLMPHESTVSHVDSPISSFAELEDYPCGLRRRAQTITVIPSNCLATSNLIEGDQPSKDDASALESADNL</sequence>
<organism evidence="7">
    <name type="scientific">Schistocephalus solidus</name>
    <name type="common">Tapeworm</name>
    <dbReference type="NCBI Taxonomy" id="70667"/>
    <lineage>
        <taxon>Eukaryota</taxon>
        <taxon>Metazoa</taxon>
        <taxon>Spiralia</taxon>
        <taxon>Lophotrochozoa</taxon>
        <taxon>Platyhelminthes</taxon>
        <taxon>Cestoda</taxon>
        <taxon>Eucestoda</taxon>
        <taxon>Diphyllobothriidea</taxon>
        <taxon>Diphyllobothriidae</taxon>
        <taxon>Schistocephalus</taxon>
    </lineage>
</organism>
<dbReference type="WBParaSite" id="SSLN_0000970701-mRNA-1">
    <property type="protein sequence ID" value="SSLN_0000970701-mRNA-1"/>
    <property type="gene ID" value="SSLN_0000970701"/>
</dbReference>
<name>A0A183SYQ4_SCHSO</name>
<dbReference type="Gene3D" id="3.40.50.1000">
    <property type="entry name" value="HAD superfamily/HAD-like"/>
    <property type="match status" value="1"/>
</dbReference>
<evidence type="ECO:0000313" key="6">
    <source>
        <dbReference type="Proteomes" id="UP000275846"/>
    </source>
</evidence>
<proteinExistence type="inferred from homology"/>
<evidence type="ECO:0000256" key="1">
    <source>
        <dbReference type="ARBA" id="ARBA00009589"/>
    </source>
</evidence>
<dbReference type="PANTHER" id="PTHR12103">
    <property type="entry name" value="5'-NUCLEOTIDASE DOMAIN-CONTAINING"/>
    <property type="match status" value="1"/>
</dbReference>
<accession>A0A183SYQ4</accession>
<comment type="similarity">
    <text evidence="1">Belongs to the 5'(3')-deoxyribonucleotidase family.</text>
</comment>
<dbReference type="Proteomes" id="UP000275846">
    <property type="component" value="Unassembled WGS sequence"/>
</dbReference>
<evidence type="ECO:0000256" key="2">
    <source>
        <dbReference type="ARBA" id="ARBA00022723"/>
    </source>
</evidence>
<evidence type="ECO:0000313" key="5">
    <source>
        <dbReference type="EMBL" id="VDL95737.1"/>
    </source>
</evidence>
<evidence type="ECO:0000256" key="3">
    <source>
        <dbReference type="ARBA" id="ARBA00022801"/>
    </source>
</evidence>
<reference evidence="7" key="1">
    <citation type="submission" date="2016-06" db="UniProtKB">
        <authorList>
            <consortium name="WormBaseParasite"/>
        </authorList>
    </citation>
    <scope>IDENTIFICATION</scope>
</reference>
<dbReference type="InterPro" id="IPR023214">
    <property type="entry name" value="HAD_sf"/>
</dbReference>
<dbReference type="GO" id="GO:0008253">
    <property type="term" value="F:5'-nucleotidase activity"/>
    <property type="evidence" value="ECO:0007669"/>
    <property type="project" value="TreeGrafter"/>
</dbReference>
<protein>
    <submittedName>
        <fullName evidence="7">DDE Tnp4 domain-containing protein</fullName>
    </submittedName>
</protein>
<dbReference type="InterPro" id="IPR008380">
    <property type="entry name" value="HAD-SF_hydro_IG_5-nucl"/>
</dbReference>
<dbReference type="Pfam" id="PF05761">
    <property type="entry name" value="5_nucleotid"/>
    <property type="match status" value="1"/>
</dbReference>
<keyword evidence="4" id="KW-0460">Magnesium</keyword>
<dbReference type="GO" id="GO:0046872">
    <property type="term" value="F:metal ion binding"/>
    <property type="evidence" value="ECO:0007669"/>
    <property type="project" value="UniProtKB-KW"/>
</dbReference>
<keyword evidence="6" id="KW-1185">Reference proteome</keyword>
<dbReference type="SUPFAM" id="SSF56784">
    <property type="entry name" value="HAD-like"/>
    <property type="match status" value="1"/>
</dbReference>
<dbReference type="OrthoDB" id="10252832at2759"/>
<evidence type="ECO:0000313" key="7">
    <source>
        <dbReference type="WBParaSite" id="SSLN_0000970701-mRNA-1"/>
    </source>
</evidence>
<dbReference type="AlphaFoldDB" id="A0A183SYQ4"/>
<dbReference type="PANTHER" id="PTHR12103:SF15">
    <property type="entry name" value="CYTOSOLIC PURINE 5'-NUCLEOTIDASE"/>
    <property type="match status" value="1"/>
</dbReference>
<gene>
    <name evidence="5" type="ORF">SSLN_LOCUS9352</name>
</gene>
<keyword evidence="3" id="KW-0378">Hydrolase</keyword>
<keyword evidence="2" id="KW-0479">Metal-binding</keyword>